<dbReference type="AlphaFoldDB" id="A0A3S5E866"/>
<evidence type="ECO:0000313" key="6">
    <source>
        <dbReference type="EMBL" id="VEE99871.1"/>
    </source>
</evidence>
<evidence type="ECO:0000313" key="7">
    <source>
        <dbReference type="Proteomes" id="UP000279284"/>
    </source>
</evidence>
<accession>A0A3S5E866</accession>
<evidence type="ECO:0000259" key="5">
    <source>
        <dbReference type="Pfam" id="PF05726"/>
    </source>
</evidence>
<dbReference type="Gene3D" id="2.60.120.10">
    <property type="entry name" value="Jelly Rolls"/>
    <property type="match status" value="2"/>
</dbReference>
<dbReference type="OrthoDB" id="321327at2"/>
<dbReference type="InterPro" id="IPR011051">
    <property type="entry name" value="RmlC_Cupin_sf"/>
</dbReference>
<dbReference type="PANTHER" id="PTHR43594">
    <property type="entry name" value="QUERCETIN 2,3-DIOXYGENASE"/>
    <property type="match status" value="1"/>
</dbReference>
<dbReference type="GO" id="GO:0046872">
    <property type="term" value="F:metal ion binding"/>
    <property type="evidence" value="ECO:0007669"/>
    <property type="project" value="UniProtKB-KW"/>
</dbReference>
<feature type="domain" description="Pirin C-terminal" evidence="5">
    <location>
        <begin position="184"/>
        <end position="287"/>
    </location>
</feature>
<dbReference type="Pfam" id="PF05726">
    <property type="entry name" value="Pirin_C"/>
    <property type="match status" value="1"/>
</dbReference>
<dbReference type="GO" id="GO:0008127">
    <property type="term" value="F:quercetin 2,3-dioxygenase activity"/>
    <property type="evidence" value="ECO:0007669"/>
    <property type="project" value="UniProtKB-EC"/>
</dbReference>
<dbReference type="InterPro" id="IPR012093">
    <property type="entry name" value="Pirin"/>
</dbReference>
<keyword evidence="7" id="KW-1185">Reference proteome</keyword>
<comment type="cofactor">
    <cofactor evidence="2">
        <name>Fe cation</name>
        <dbReference type="ChEBI" id="CHEBI:24875"/>
    </cofactor>
    <text evidence="2">Binds 1 Fe cation per subunit.</text>
</comment>
<dbReference type="EC" id="1.13.11.24" evidence="6"/>
<comment type="similarity">
    <text evidence="1 3">Belongs to the pirin family.</text>
</comment>
<keyword evidence="2" id="KW-0479">Metal-binding</keyword>
<keyword evidence="2" id="KW-0408">Iron</keyword>
<dbReference type="Pfam" id="PF02678">
    <property type="entry name" value="Pirin"/>
    <property type="match status" value="1"/>
</dbReference>
<reference evidence="6 7" key="1">
    <citation type="submission" date="2018-12" db="EMBL/GenBank/DDBJ databases">
        <authorList>
            <consortium name="Pathogen Informatics"/>
        </authorList>
    </citation>
    <scope>NUCLEOTIDE SEQUENCE [LARGE SCALE GENOMIC DNA]</scope>
    <source>
        <strain evidence="6 7">NCTC10296</strain>
    </source>
</reference>
<dbReference type="InterPro" id="IPR008778">
    <property type="entry name" value="Pirin_C_dom"/>
</dbReference>
<feature type="binding site" evidence="2">
    <location>
        <position position="107"/>
    </location>
    <ligand>
        <name>Fe cation</name>
        <dbReference type="ChEBI" id="CHEBI:24875"/>
    </ligand>
</feature>
<dbReference type="PANTHER" id="PTHR43594:SF1">
    <property type="entry name" value="QUERCETIN 2,3-DIOXYGENASE PA2418-RELATED"/>
    <property type="match status" value="1"/>
</dbReference>
<organism evidence="6 7">
    <name type="scientific">Neisseria canis</name>
    <dbReference type="NCBI Taxonomy" id="493"/>
    <lineage>
        <taxon>Bacteria</taxon>
        <taxon>Pseudomonadati</taxon>
        <taxon>Pseudomonadota</taxon>
        <taxon>Betaproteobacteria</taxon>
        <taxon>Neisseriales</taxon>
        <taxon>Neisseriaceae</taxon>
        <taxon>Neisseria</taxon>
    </lineage>
</organism>
<dbReference type="CDD" id="cd02909">
    <property type="entry name" value="cupin_pirin_N"/>
    <property type="match status" value="1"/>
</dbReference>
<feature type="binding site" evidence="2">
    <location>
        <position position="65"/>
    </location>
    <ligand>
        <name>Fe cation</name>
        <dbReference type="ChEBI" id="CHEBI:24875"/>
    </ligand>
</feature>
<dbReference type="InterPro" id="IPR003829">
    <property type="entry name" value="Pirin_N_dom"/>
</dbReference>
<dbReference type="PIRSF" id="PIRSF006232">
    <property type="entry name" value="Pirin"/>
    <property type="match status" value="1"/>
</dbReference>
<dbReference type="CDD" id="cd02247">
    <property type="entry name" value="cupin_pirin_C"/>
    <property type="match status" value="1"/>
</dbReference>
<name>A0A3S5E866_9NEIS</name>
<dbReference type="RefSeq" id="WP_085417182.1">
    <property type="nucleotide sequence ID" value="NZ_CAUJPY010000027.1"/>
</dbReference>
<keyword evidence="6" id="KW-0223">Dioxygenase</keyword>
<evidence type="ECO:0000256" key="3">
    <source>
        <dbReference type="RuleBase" id="RU003457"/>
    </source>
</evidence>
<evidence type="ECO:0000256" key="2">
    <source>
        <dbReference type="PIRSR" id="PIRSR006232-1"/>
    </source>
</evidence>
<keyword evidence="6" id="KW-0560">Oxidoreductase</keyword>
<protein>
    <submittedName>
        <fullName evidence="6">Quercetin 2,3-dioxygenase</fullName>
        <ecNumber evidence="6">1.13.11.24</ecNumber>
    </submittedName>
</protein>
<dbReference type="Proteomes" id="UP000279284">
    <property type="component" value="Chromosome"/>
</dbReference>
<dbReference type="EMBL" id="LR134313">
    <property type="protein sequence ID" value="VEE99871.1"/>
    <property type="molecule type" value="Genomic_DNA"/>
</dbReference>
<sequence length="290" mass="31683">MRKVRQIYRADSQHWVGDGFLVQPLFSHMGKDRGTDPFLMLDYAAPHEFAPNHRSGKRGVGQHPHKGFETVTIAYHGEVAHRDSAGGGGVIKEGDVQWMTAGAGIIHEEFHSEAFSEKGGLFEMVQLWVNLPAKHKNTPARYQHLAKENIPVVQLPDNAGYLRLIAGGHEGVRGAAETFTEMNVWDVVVNAGSEAVIRVPETHSLSMVVLRGKALFNGTDRAGAGQLVGFENGSGGVRIRADDEDVKILLLSGVPIQEPVVGYGPFVMNTAEEIRQAVQDFNSGRFGRIN</sequence>
<feature type="binding site" evidence="2">
    <location>
        <position position="109"/>
    </location>
    <ligand>
        <name>Fe cation</name>
        <dbReference type="ChEBI" id="CHEBI:24875"/>
    </ligand>
</feature>
<feature type="domain" description="Pirin N-terminal" evidence="4">
    <location>
        <begin position="27"/>
        <end position="129"/>
    </location>
</feature>
<feature type="binding site" evidence="2">
    <location>
        <position position="63"/>
    </location>
    <ligand>
        <name>Fe cation</name>
        <dbReference type="ChEBI" id="CHEBI:24875"/>
    </ligand>
</feature>
<gene>
    <name evidence="6" type="primary">yhhW_1</name>
    <name evidence="6" type="ORF">NCTC10296_00566</name>
</gene>
<dbReference type="InterPro" id="IPR053186">
    <property type="entry name" value="QDO-related"/>
</dbReference>
<evidence type="ECO:0000256" key="1">
    <source>
        <dbReference type="ARBA" id="ARBA00008416"/>
    </source>
</evidence>
<dbReference type="InterPro" id="IPR014710">
    <property type="entry name" value="RmlC-like_jellyroll"/>
</dbReference>
<evidence type="ECO:0000259" key="4">
    <source>
        <dbReference type="Pfam" id="PF02678"/>
    </source>
</evidence>
<dbReference type="SUPFAM" id="SSF51182">
    <property type="entry name" value="RmlC-like cupins"/>
    <property type="match status" value="1"/>
</dbReference>
<dbReference type="KEGG" id="nci:NCTC10296_00566"/>
<proteinExistence type="inferred from homology"/>